<evidence type="ECO:0000313" key="1">
    <source>
        <dbReference type="EMBL" id="KAF6465990.1"/>
    </source>
</evidence>
<dbReference type="Proteomes" id="UP000593571">
    <property type="component" value="Unassembled WGS sequence"/>
</dbReference>
<dbReference type="EMBL" id="JACASE010000005">
    <property type="protein sequence ID" value="KAF6465990.1"/>
    <property type="molecule type" value="Genomic_DNA"/>
</dbReference>
<comment type="caution">
    <text evidence="1">The sequence shown here is derived from an EMBL/GenBank/DDBJ whole genome shotgun (WGS) entry which is preliminary data.</text>
</comment>
<proteinExistence type="predicted"/>
<gene>
    <name evidence="1" type="ORF">HJG63_011328</name>
</gene>
<reference evidence="1 2" key="1">
    <citation type="journal article" date="2020" name="Nature">
        <title>Six reference-quality genomes reveal evolution of bat adaptations.</title>
        <authorList>
            <person name="Jebb D."/>
            <person name="Huang Z."/>
            <person name="Pippel M."/>
            <person name="Hughes G.M."/>
            <person name="Lavrichenko K."/>
            <person name="Devanna P."/>
            <person name="Winkler S."/>
            <person name="Jermiin L.S."/>
            <person name="Skirmuntt E.C."/>
            <person name="Katzourakis A."/>
            <person name="Burkitt-Gray L."/>
            <person name="Ray D.A."/>
            <person name="Sullivan K.A.M."/>
            <person name="Roscito J.G."/>
            <person name="Kirilenko B.M."/>
            <person name="Davalos L.M."/>
            <person name="Corthals A.P."/>
            <person name="Power M.L."/>
            <person name="Jones G."/>
            <person name="Ransome R.D."/>
            <person name="Dechmann D.K.N."/>
            <person name="Locatelli A.G."/>
            <person name="Puechmaille S.J."/>
            <person name="Fedrigo O."/>
            <person name="Jarvis E.D."/>
            <person name="Hiller M."/>
            <person name="Vernes S.C."/>
            <person name="Myers E.W."/>
            <person name="Teeling E.C."/>
        </authorList>
    </citation>
    <scope>NUCLEOTIDE SEQUENCE [LARGE SCALE GENOMIC DNA]</scope>
    <source>
        <strain evidence="1">MRouAeg1</strain>
        <tissue evidence="1">Muscle</tissue>
    </source>
</reference>
<dbReference type="AlphaFoldDB" id="A0A7J8H1L4"/>
<sequence>MEEFRECLQKELLKRCNAIGNIRFPGSSAGWRVGLKEQTENTNTKGPCNLAPSSHLCNHLLPTLASHMSLASQTLFPGPLPLLIPLPGRLFPQIICMACSFIKVFSVVTSPEALSKKAPSHQNFIPSTLLLFRVLSTT</sequence>
<evidence type="ECO:0000313" key="2">
    <source>
        <dbReference type="Proteomes" id="UP000593571"/>
    </source>
</evidence>
<keyword evidence="2" id="KW-1185">Reference proteome</keyword>
<accession>A0A7J8H1L4</accession>
<name>A0A7J8H1L4_ROUAE</name>
<organism evidence="1 2">
    <name type="scientific">Rousettus aegyptiacus</name>
    <name type="common">Egyptian fruit bat</name>
    <name type="synonym">Pteropus aegyptiacus</name>
    <dbReference type="NCBI Taxonomy" id="9407"/>
    <lineage>
        <taxon>Eukaryota</taxon>
        <taxon>Metazoa</taxon>
        <taxon>Chordata</taxon>
        <taxon>Craniata</taxon>
        <taxon>Vertebrata</taxon>
        <taxon>Euteleostomi</taxon>
        <taxon>Mammalia</taxon>
        <taxon>Eutheria</taxon>
        <taxon>Laurasiatheria</taxon>
        <taxon>Chiroptera</taxon>
        <taxon>Yinpterochiroptera</taxon>
        <taxon>Pteropodoidea</taxon>
        <taxon>Pteropodidae</taxon>
        <taxon>Rousettinae</taxon>
        <taxon>Rousettus</taxon>
    </lineage>
</organism>
<protein>
    <submittedName>
        <fullName evidence="1">Uncharacterized protein</fullName>
    </submittedName>
</protein>